<dbReference type="RefSeq" id="WP_014009313.1">
    <property type="nucleotide sequence ID" value="NC_015859.1"/>
</dbReference>
<dbReference type="GO" id="GO:1901678">
    <property type="term" value="P:iron coordination entity transport"/>
    <property type="evidence" value="ECO:0007669"/>
    <property type="project" value="UniProtKB-ARBA"/>
</dbReference>
<feature type="signal peptide" evidence="6">
    <location>
        <begin position="1"/>
        <end position="24"/>
    </location>
</feature>
<feature type="domain" description="Fe/B12 periplasmic-binding" evidence="7">
    <location>
        <begin position="71"/>
        <end position="328"/>
    </location>
</feature>
<dbReference type="STRING" id="858619.CVAR_0771"/>
<keyword evidence="3" id="KW-0813">Transport</keyword>
<evidence type="ECO:0000313" key="9">
    <source>
        <dbReference type="Proteomes" id="UP000006659"/>
    </source>
</evidence>
<evidence type="ECO:0000256" key="1">
    <source>
        <dbReference type="ARBA" id="ARBA00004196"/>
    </source>
</evidence>
<protein>
    <submittedName>
        <fullName evidence="8">Iron-siderophore binding protein</fullName>
    </submittedName>
</protein>
<evidence type="ECO:0000256" key="3">
    <source>
        <dbReference type="ARBA" id="ARBA00022448"/>
    </source>
</evidence>
<dbReference type="InterPro" id="IPR002491">
    <property type="entry name" value="ABC_transptr_periplasmic_BD"/>
</dbReference>
<dbReference type="PROSITE" id="PS50983">
    <property type="entry name" value="FE_B12_PBP"/>
    <property type="match status" value="1"/>
</dbReference>
<evidence type="ECO:0000313" key="8">
    <source>
        <dbReference type="EMBL" id="AEK36124.1"/>
    </source>
</evidence>
<proteinExistence type="inferred from homology"/>
<feature type="chain" id="PRO_5003400530" evidence="6">
    <location>
        <begin position="25"/>
        <end position="329"/>
    </location>
</feature>
<comment type="subcellular location">
    <subcellularLocation>
        <location evidence="1">Cell envelope</location>
    </subcellularLocation>
</comment>
<dbReference type="InterPro" id="IPR051313">
    <property type="entry name" value="Bact_iron-sidero_bind"/>
</dbReference>
<dbReference type="EMBL" id="CP002917">
    <property type="protein sequence ID" value="AEK36124.1"/>
    <property type="molecule type" value="Genomic_DNA"/>
</dbReference>
<evidence type="ECO:0000256" key="4">
    <source>
        <dbReference type="ARBA" id="ARBA00022729"/>
    </source>
</evidence>
<dbReference type="PROSITE" id="PS51257">
    <property type="entry name" value="PROKAR_LIPOPROTEIN"/>
    <property type="match status" value="1"/>
</dbReference>
<sequence length="329" mass="34941">MKLPRLIPAALVSAVLAFSVAACGSDDSSDTADTTGTAASESGTAASESASWPVTVEHALGSTTVDEKPERIVVMHEAGIDPVLSLGLEPVAMFEIQGGDDNMPWLKDRIDWPEDAALTADRTADPEAIASYDPDLIIVGDVYVDDAKYQELGKIAPTLVYGWPADGPAWQPILDGVATATGLEDKAAEVKQRYNDRIAAIQAQFPGIDKLTYNSAIMNQGQLMYTTNSVFEDLGMVQTDAQKAAGARGTISLERLDELDGDVLVIYDPSGDKKILEDNAQFAALPSVKNGSLIWQDMALGYAVTTASGPLSLDWAVEHITPELTAAVK</sequence>
<dbReference type="HOGENOM" id="CLU_038034_1_0_11"/>
<dbReference type="Pfam" id="PF01497">
    <property type="entry name" value="Peripla_BP_2"/>
    <property type="match status" value="1"/>
</dbReference>
<dbReference type="Proteomes" id="UP000006659">
    <property type="component" value="Chromosome"/>
</dbReference>
<feature type="region of interest" description="Disordered" evidence="5">
    <location>
        <begin position="25"/>
        <end position="51"/>
    </location>
</feature>
<organism evidence="8 9">
    <name type="scientific">Corynebacterium variabile (strain DSM 44702 / CIP 107183 / JCM 12073 / NCIMB 30131)</name>
    <name type="common">Corynebacterium mooreparkense</name>
    <dbReference type="NCBI Taxonomy" id="858619"/>
    <lineage>
        <taxon>Bacteria</taxon>
        <taxon>Bacillati</taxon>
        <taxon>Actinomycetota</taxon>
        <taxon>Actinomycetes</taxon>
        <taxon>Mycobacteriales</taxon>
        <taxon>Corynebacteriaceae</taxon>
        <taxon>Corynebacterium</taxon>
    </lineage>
</organism>
<dbReference type="SUPFAM" id="SSF53807">
    <property type="entry name" value="Helical backbone' metal receptor"/>
    <property type="match status" value="1"/>
</dbReference>
<evidence type="ECO:0000256" key="5">
    <source>
        <dbReference type="SAM" id="MobiDB-lite"/>
    </source>
</evidence>
<accession>G0HAA8</accession>
<name>G0HAA8_CORVD</name>
<dbReference type="Gene3D" id="3.40.50.1980">
    <property type="entry name" value="Nitrogenase molybdenum iron protein domain"/>
    <property type="match status" value="2"/>
</dbReference>
<evidence type="ECO:0000259" key="7">
    <source>
        <dbReference type="PROSITE" id="PS50983"/>
    </source>
</evidence>
<dbReference type="KEGG" id="cva:CVAR_0771"/>
<comment type="similarity">
    <text evidence="2">Belongs to the bacterial solute-binding protein 8 family.</text>
</comment>
<keyword evidence="4 6" id="KW-0732">Signal</keyword>
<gene>
    <name evidence="8" type="primary">siuS7</name>
    <name evidence="8" type="ordered locus">CVAR_0771</name>
</gene>
<dbReference type="PANTHER" id="PTHR30532">
    <property type="entry name" value="IRON III DICITRATE-BINDING PERIPLASMIC PROTEIN"/>
    <property type="match status" value="1"/>
</dbReference>
<dbReference type="PANTHER" id="PTHR30532:SF1">
    <property type="entry name" value="IRON(3+)-HYDROXAMATE-BINDING PROTEIN FHUD"/>
    <property type="match status" value="1"/>
</dbReference>
<dbReference type="eggNOG" id="COG0614">
    <property type="taxonomic scope" value="Bacteria"/>
</dbReference>
<dbReference type="AlphaFoldDB" id="G0HAA8"/>
<dbReference type="GO" id="GO:0030288">
    <property type="term" value="C:outer membrane-bounded periplasmic space"/>
    <property type="evidence" value="ECO:0007669"/>
    <property type="project" value="TreeGrafter"/>
</dbReference>
<reference evidence="8 9" key="1">
    <citation type="journal article" date="2011" name="BMC Genomics">
        <title>Complete genome sequence of Corynebacterium variabile DSM 44702 isolated from the surface of smear-ripened cheeses and insights into cheese ripening and flavor generation.</title>
        <authorList>
            <person name="Schroeder J."/>
            <person name="Maus I."/>
            <person name="Trost E."/>
            <person name="Tauch A."/>
        </authorList>
    </citation>
    <scope>NUCLEOTIDE SEQUENCE [LARGE SCALE GENOMIC DNA]</scope>
    <source>
        <strain evidence="9">DSM 44702 / JCM 12073 / NCIMB 30131</strain>
    </source>
</reference>
<evidence type="ECO:0000256" key="2">
    <source>
        <dbReference type="ARBA" id="ARBA00008814"/>
    </source>
</evidence>
<evidence type="ECO:0000256" key="6">
    <source>
        <dbReference type="SAM" id="SignalP"/>
    </source>
</evidence>